<evidence type="ECO:0000256" key="1">
    <source>
        <dbReference type="ARBA" id="ARBA00004141"/>
    </source>
</evidence>
<feature type="coiled-coil region" evidence="5">
    <location>
        <begin position="230"/>
        <end position="264"/>
    </location>
</feature>
<proteinExistence type="predicted"/>
<dbReference type="PANTHER" id="PTHR34118:SF6">
    <property type="entry name" value="PROTEIN CONSERVED ONLY IN THE GREEN LINEAGE 160, CHLOROPLASTIC"/>
    <property type="match status" value="1"/>
</dbReference>
<feature type="region of interest" description="Disordered" evidence="6">
    <location>
        <begin position="379"/>
        <end position="420"/>
    </location>
</feature>
<name>A0A830H6A4_9CHLO</name>
<comment type="subcellular location">
    <subcellularLocation>
        <location evidence="1">Membrane</location>
        <topology evidence="1">Multi-pass membrane protein</topology>
    </subcellularLocation>
</comment>
<dbReference type="AlphaFoldDB" id="A0A830H6A4"/>
<gene>
    <name evidence="8" type="ORF">PPROV_000132000</name>
</gene>
<comment type="caution">
    <text evidence="8">The sequence shown here is derived from an EMBL/GenBank/DDBJ whole genome shotgun (WGS) entry which is preliminary data.</text>
</comment>
<evidence type="ECO:0000313" key="9">
    <source>
        <dbReference type="Proteomes" id="UP000660262"/>
    </source>
</evidence>
<feature type="region of interest" description="Disordered" evidence="6">
    <location>
        <begin position="1"/>
        <end position="36"/>
    </location>
</feature>
<dbReference type="PANTHER" id="PTHR34118">
    <property type="entry name" value="NF-KAPPA-B INHIBITOR-LIKE PROTEIN-RELATED"/>
    <property type="match status" value="1"/>
</dbReference>
<dbReference type="EMBL" id="BNJQ01000003">
    <property type="protein sequence ID" value="GHP02564.1"/>
    <property type="molecule type" value="Genomic_DNA"/>
</dbReference>
<dbReference type="Proteomes" id="UP000660262">
    <property type="component" value="Unassembled WGS sequence"/>
</dbReference>
<dbReference type="OrthoDB" id="567965at2759"/>
<feature type="domain" description="CGL160/ATPI" evidence="7">
    <location>
        <begin position="255"/>
        <end position="366"/>
    </location>
</feature>
<keyword evidence="5" id="KW-0175">Coiled coil</keyword>
<sequence>MMLGSGSGSKRVLGGRLFRHSASSSPSLRRNDLSVRVANKTRKGPSFFDEADVDAPVMRRRDNADPLKDDTPMWKQNYRPHFDKLDEETDRLLNGTEEEESEFAAAMRKRDEAKAAGSGLGFVDIETQLDNAFSEGGGIERAKEQTQTPAAKGKPRAKAGSTSLPDVFDPRTRRLRVVTRNDLFGSGKGKEVTPEVLEKMQKSGQNIYYAPTKRERAAWKKNEKYAINYVADAEELMLENKLRAEEAERKRLAYMAEYQALKGEFLLATATTGILTVAIVYTSVGFQMDLTVSAALGAIGAFAYSRFLTQSADGSAPPRLAVPLVLCMGWNRWEALFADDVGVHLSLLYISIGFFTYKGSNVWQVIRAFLPIEDPEPAPLPLPTEGDATSSWDEDALSSFDEEGRAKARTSFDKMREQIV</sequence>
<evidence type="ECO:0000256" key="4">
    <source>
        <dbReference type="ARBA" id="ARBA00023136"/>
    </source>
</evidence>
<keyword evidence="2" id="KW-0812">Transmembrane</keyword>
<organism evidence="8 9">
    <name type="scientific">Pycnococcus provasolii</name>
    <dbReference type="NCBI Taxonomy" id="41880"/>
    <lineage>
        <taxon>Eukaryota</taxon>
        <taxon>Viridiplantae</taxon>
        <taxon>Chlorophyta</taxon>
        <taxon>Pseudoscourfieldiophyceae</taxon>
        <taxon>Pseudoscourfieldiales</taxon>
        <taxon>Pycnococcaceae</taxon>
        <taxon>Pycnococcus</taxon>
    </lineage>
</organism>
<evidence type="ECO:0000256" key="3">
    <source>
        <dbReference type="ARBA" id="ARBA00022989"/>
    </source>
</evidence>
<dbReference type="GO" id="GO:0016020">
    <property type="term" value="C:membrane"/>
    <property type="evidence" value="ECO:0007669"/>
    <property type="project" value="UniProtKB-SubCell"/>
</dbReference>
<protein>
    <recommendedName>
        <fullName evidence="7">CGL160/ATPI domain-containing protein</fullName>
    </recommendedName>
</protein>
<dbReference type="InterPro" id="IPR056309">
    <property type="entry name" value="CGL160/ATPI_dom"/>
</dbReference>
<feature type="compositionally biased region" description="Basic and acidic residues" evidence="6">
    <location>
        <begin position="402"/>
        <end position="420"/>
    </location>
</feature>
<dbReference type="Pfam" id="PF24763">
    <property type="entry name" value="CGL160_C"/>
    <property type="match status" value="1"/>
</dbReference>
<feature type="region of interest" description="Disordered" evidence="6">
    <location>
        <begin position="138"/>
        <end position="170"/>
    </location>
</feature>
<keyword evidence="9" id="KW-1185">Reference proteome</keyword>
<keyword evidence="3" id="KW-1133">Transmembrane helix</keyword>
<evidence type="ECO:0000256" key="6">
    <source>
        <dbReference type="SAM" id="MobiDB-lite"/>
    </source>
</evidence>
<accession>A0A830H6A4</accession>
<evidence type="ECO:0000259" key="7">
    <source>
        <dbReference type="Pfam" id="PF24763"/>
    </source>
</evidence>
<reference evidence="8" key="1">
    <citation type="submission" date="2020-10" db="EMBL/GenBank/DDBJ databases">
        <title>Unveiling of a novel bifunctional photoreceptor, Dualchrome1, isolated from a cosmopolitan green alga.</title>
        <authorList>
            <person name="Suzuki S."/>
            <person name="Kawachi M."/>
        </authorList>
    </citation>
    <scope>NUCLEOTIDE SEQUENCE</scope>
    <source>
        <strain evidence="8">NIES 2893</strain>
    </source>
</reference>
<evidence type="ECO:0000256" key="2">
    <source>
        <dbReference type="ARBA" id="ARBA00022692"/>
    </source>
</evidence>
<keyword evidence="4" id="KW-0472">Membrane</keyword>
<evidence type="ECO:0000313" key="8">
    <source>
        <dbReference type="EMBL" id="GHP02564.1"/>
    </source>
</evidence>
<evidence type="ECO:0000256" key="5">
    <source>
        <dbReference type="SAM" id="Coils"/>
    </source>
</evidence>